<evidence type="ECO:0000313" key="2">
    <source>
        <dbReference type="EMBL" id="PQM45874.1"/>
    </source>
</evidence>
<sequence length="92" mass="9630">MLQGALGLCDQQGHGDRDNHQQDQTGDEQSGVGRAAVIGVERIGHRQPPNLAPALTPHIAIVSSAFKMITTVMVARIAWPAATPTPCGPPEA</sequence>
<protein>
    <submittedName>
        <fullName evidence="2">Uncharacterized protein</fullName>
    </submittedName>
</protein>
<name>A0A2S8BGS5_9MYCO</name>
<evidence type="ECO:0000313" key="3">
    <source>
        <dbReference type="Proteomes" id="UP000238296"/>
    </source>
</evidence>
<reference evidence="2 3" key="1">
    <citation type="journal article" date="2017" name="Int. J. Syst. Evol. Microbiol.">
        <title>Mycobacterium talmoniae sp. nov., a slowly growing mycobacterium isolated from human respiratory samples.</title>
        <authorList>
            <person name="Davidson R.M."/>
            <person name="DeGroote M.A."/>
            <person name="Marola J.L."/>
            <person name="Buss S."/>
            <person name="Jones V."/>
            <person name="McNeil M.R."/>
            <person name="Freifeld A.G."/>
            <person name="Elaine Epperson L."/>
            <person name="Hasan N.A."/>
            <person name="Jackson M."/>
            <person name="Iwen P.C."/>
            <person name="Salfinger M."/>
            <person name="Strong M."/>
        </authorList>
    </citation>
    <scope>NUCLEOTIDE SEQUENCE [LARGE SCALE GENOMIC DNA]</scope>
    <source>
        <strain evidence="2 3">ATCC BAA-2683</strain>
    </source>
</reference>
<evidence type="ECO:0000256" key="1">
    <source>
        <dbReference type="SAM" id="MobiDB-lite"/>
    </source>
</evidence>
<gene>
    <name evidence="2" type="ORF">C1Y40_03963</name>
</gene>
<dbReference type="AlphaFoldDB" id="A0A2S8BGS5"/>
<feature type="region of interest" description="Disordered" evidence="1">
    <location>
        <begin position="1"/>
        <end position="32"/>
    </location>
</feature>
<organism evidence="2 3">
    <name type="scientific">Mycobacterium talmoniae</name>
    <dbReference type="NCBI Taxonomy" id="1858794"/>
    <lineage>
        <taxon>Bacteria</taxon>
        <taxon>Bacillati</taxon>
        <taxon>Actinomycetota</taxon>
        <taxon>Actinomycetes</taxon>
        <taxon>Mycobacteriales</taxon>
        <taxon>Mycobacteriaceae</taxon>
        <taxon>Mycobacterium</taxon>
    </lineage>
</organism>
<dbReference type="EMBL" id="PPEA01000579">
    <property type="protein sequence ID" value="PQM45874.1"/>
    <property type="molecule type" value="Genomic_DNA"/>
</dbReference>
<proteinExistence type="predicted"/>
<accession>A0A2S8BGS5</accession>
<dbReference type="Proteomes" id="UP000238296">
    <property type="component" value="Unassembled WGS sequence"/>
</dbReference>
<comment type="caution">
    <text evidence="2">The sequence shown here is derived from an EMBL/GenBank/DDBJ whole genome shotgun (WGS) entry which is preliminary data.</text>
</comment>